<dbReference type="EMBL" id="BPRC01000001">
    <property type="protein sequence ID" value="GJE63453.1"/>
    <property type="molecule type" value="Genomic_DNA"/>
</dbReference>
<dbReference type="PANTHER" id="PTHR22617">
    <property type="entry name" value="CHEMOTAXIS SENSOR HISTIDINE KINASE-RELATED"/>
    <property type="match status" value="1"/>
</dbReference>
<evidence type="ECO:0000313" key="3">
    <source>
        <dbReference type="Proteomes" id="UP001055039"/>
    </source>
</evidence>
<dbReference type="PROSITE" id="PS50851">
    <property type="entry name" value="CHEW"/>
    <property type="match status" value="1"/>
</dbReference>
<reference evidence="2" key="2">
    <citation type="submission" date="2021-08" db="EMBL/GenBank/DDBJ databases">
        <authorList>
            <person name="Tani A."/>
            <person name="Ola A."/>
            <person name="Ogura Y."/>
            <person name="Katsura K."/>
            <person name="Hayashi T."/>
        </authorList>
    </citation>
    <scope>NUCLEOTIDE SEQUENCE</scope>
    <source>
        <strain evidence="2">NBRC 15686</strain>
    </source>
</reference>
<name>A0ABQ4U8W2_9HYPH</name>
<dbReference type="Gene3D" id="2.30.30.40">
    <property type="entry name" value="SH3 Domains"/>
    <property type="match status" value="1"/>
</dbReference>
<dbReference type="SUPFAM" id="SSF50341">
    <property type="entry name" value="CheW-like"/>
    <property type="match status" value="1"/>
</dbReference>
<reference evidence="2" key="1">
    <citation type="journal article" date="2021" name="Front. Microbiol.">
        <title>Comprehensive Comparative Genomics and Phenotyping of Methylobacterium Species.</title>
        <authorList>
            <person name="Alessa O."/>
            <person name="Ogura Y."/>
            <person name="Fujitani Y."/>
            <person name="Takami H."/>
            <person name="Hayashi T."/>
            <person name="Sahin N."/>
            <person name="Tani A."/>
        </authorList>
    </citation>
    <scope>NUCLEOTIDE SEQUENCE</scope>
    <source>
        <strain evidence="2">NBRC 15686</strain>
    </source>
</reference>
<accession>A0ABQ4U8W2</accession>
<dbReference type="PANTHER" id="PTHR22617:SF23">
    <property type="entry name" value="CHEMOTAXIS PROTEIN CHEW"/>
    <property type="match status" value="1"/>
</dbReference>
<dbReference type="RefSeq" id="WP_238222319.1">
    <property type="nucleotide sequence ID" value="NZ_BAAADH010000020.1"/>
</dbReference>
<keyword evidence="3" id="KW-1185">Reference proteome</keyword>
<protein>
    <recommendedName>
        <fullName evidence="1">CheW-like domain-containing protein</fullName>
    </recommendedName>
</protein>
<dbReference type="Pfam" id="PF01584">
    <property type="entry name" value="CheW"/>
    <property type="match status" value="1"/>
</dbReference>
<sequence length="165" mass="17762">MPGLPTLLLDLAGTTCALPRAEIREILPLPRLHAPPAAGGPLAGFLNLAGEPVPVVDLAALFDLRAAGGDDLYRHVLLARQGTIAFLVDRALDLVQVETDALRPVESGRSLNGCVVGEFAWADRLVHLLSLDRILTLEERTRLDALTRHATTRLARFEPEGARPA</sequence>
<dbReference type="Proteomes" id="UP001055039">
    <property type="component" value="Unassembled WGS sequence"/>
</dbReference>
<evidence type="ECO:0000313" key="2">
    <source>
        <dbReference type="EMBL" id="GJE63453.1"/>
    </source>
</evidence>
<comment type="caution">
    <text evidence="2">The sequence shown here is derived from an EMBL/GenBank/DDBJ whole genome shotgun (WGS) entry which is preliminary data.</text>
</comment>
<dbReference type="SMART" id="SM00260">
    <property type="entry name" value="CheW"/>
    <property type="match status" value="1"/>
</dbReference>
<feature type="domain" description="CheW-like" evidence="1">
    <location>
        <begin position="3"/>
        <end position="140"/>
    </location>
</feature>
<proteinExistence type="predicted"/>
<dbReference type="InterPro" id="IPR039315">
    <property type="entry name" value="CheW"/>
</dbReference>
<dbReference type="Gene3D" id="2.40.50.180">
    <property type="entry name" value="CheA-289, Domain 4"/>
    <property type="match status" value="1"/>
</dbReference>
<dbReference type="InterPro" id="IPR036061">
    <property type="entry name" value="CheW-like_dom_sf"/>
</dbReference>
<evidence type="ECO:0000259" key="1">
    <source>
        <dbReference type="PROSITE" id="PS50851"/>
    </source>
</evidence>
<gene>
    <name evidence="2" type="ORF">LNAOJCKE_0650</name>
</gene>
<organism evidence="2 3">
    <name type="scientific">Methylorubrum aminovorans</name>
    <dbReference type="NCBI Taxonomy" id="269069"/>
    <lineage>
        <taxon>Bacteria</taxon>
        <taxon>Pseudomonadati</taxon>
        <taxon>Pseudomonadota</taxon>
        <taxon>Alphaproteobacteria</taxon>
        <taxon>Hyphomicrobiales</taxon>
        <taxon>Methylobacteriaceae</taxon>
        <taxon>Methylorubrum</taxon>
    </lineage>
</organism>
<dbReference type="InterPro" id="IPR002545">
    <property type="entry name" value="CheW-lke_dom"/>
</dbReference>